<dbReference type="OrthoDB" id="419533at2759"/>
<feature type="chain" id="PRO_5035252695" description="Photosystem II 11 kDa protein" evidence="1">
    <location>
        <begin position="16"/>
        <end position="180"/>
    </location>
</feature>
<evidence type="ECO:0000313" key="3">
    <source>
        <dbReference type="Proteomes" id="UP000751190"/>
    </source>
</evidence>
<dbReference type="EMBL" id="JAGTXO010000003">
    <property type="protein sequence ID" value="KAG8468855.1"/>
    <property type="molecule type" value="Genomic_DNA"/>
</dbReference>
<dbReference type="GO" id="GO:0010206">
    <property type="term" value="P:photosystem II repair"/>
    <property type="evidence" value="ECO:0007669"/>
    <property type="project" value="InterPro"/>
</dbReference>
<protein>
    <recommendedName>
        <fullName evidence="4">Photosystem II 11 kDa protein</fullName>
    </recommendedName>
</protein>
<evidence type="ECO:0000313" key="2">
    <source>
        <dbReference type="EMBL" id="KAG8468855.1"/>
    </source>
</evidence>
<dbReference type="InterPro" id="IPR025585">
    <property type="entry name" value="PSII_Psb27"/>
</dbReference>
<keyword evidence="1" id="KW-0732">Signal</keyword>
<dbReference type="AlphaFoldDB" id="A0A8J5XVS8"/>
<dbReference type="HAMAP" id="MF_01481">
    <property type="entry name" value="PSII_Psb27"/>
    <property type="match status" value="1"/>
</dbReference>
<reference evidence="2" key="1">
    <citation type="submission" date="2021-05" db="EMBL/GenBank/DDBJ databases">
        <title>The genome of the haptophyte Pavlova lutheri (Diacronema luteri, Pavlovales) - a model for lipid biosynthesis in eukaryotic algae.</title>
        <authorList>
            <person name="Hulatt C.J."/>
            <person name="Posewitz M.C."/>
        </authorList>
    </citation>
    <scope>NUCLEOTIDE SEQUENCE</scope>
    <source>
        <strain evidence="2">NIVA-4/92</strain>
    </source>
</reference>
<feature type="signal peptide" evidence="1">
    <location>
        <begin position="1"/>
        <end position="15"/>
    </location>
</feature>
<dbReference type="GO" id="GO:0010207">
    <property type="term" value="P:photosystem II assembly"/>
    <property type="evidence" value="ECO:0007669"/>
    <property type="project" value="InterPro"/>
</dbReference>
<dbReference type="Proteomes" id="UP000751190">
    <property type="component" value="Unassembled WGS sequence"/>
</dbReference>
<comment type="caution">
    <text evidence="2">The sequence shown here is derived from an EMBL/GenBank/DDBJ whole genome shotgun (WGS) entry which is preliminary data.</text>
</comment>
<keyword evidence="3" id="KW-1185">Reference proteome</keyword>
<dbReference type="InterPro" id="IPR038450">
    <property type="entry name" value="PSII_Psb27_sf"/>
</dbReference>
<evidence type="ECO:0000256" key="1">
    <source>
        <dbReference type="SAM" id="SignalP"/>
    </source>
</evidence>
<dbReference type="Gene3D" id="1.20.58.810">
    <property type="entry name" value="Photosystem II Pbs27"/>
    <property type="match status" value="1"/>
</dbReference>
<evidence type="ECO:0008006" key="4">
    <source>
        <dbReference type="Google" id="ProtNLM"/>
    </source>
</evidence>
<dbReference type="OMA" id="ALYCRRD"/>
<proteinExistence type="inferred from homology"/>
<accession>A0A8J5XVS8</accession>
<organism evidence="2 3">
    <name type="scientific">Diacronema lutheri</name>
    <name type="common">Unicellular marine alga</name>
    <name type="synonym">Monochrysis lutheri</name>
    <dbReference type="NCBI Taxonomy" id="2081491"/>
    <lineage>
        <taxon>Eukaryota</taxon>
        <taxon>Haptista</taxon>
        <taxon>Haptophyta</taxon>
        <taxon>Pavlovophyceae</taxon>
        <taxon>Pavlovales</taxon>
        <taxon>Pavlovaceae</taxon>
        <taxon>Diacronema</taxon>
    </lineage>
</organism>
<dbReference type="PANTHER" id="PTHR34041">
    <property type="entry name" value="PHOTOSYSTEM II REPAIR PROTEIN PSB27-H1, CHLOROPLASTIC"/>
    <property type="match status" value="1"/>
</dbReference>
<sequence length="180" mass="19520">MRTFLLLAAAGSAAAFSAPSPSARPLARSKMATSNVAMGVSADDATRRGAIALGLASFAAAVSFDAQPAFAADYGLSKDYMTDAQNLIVNMKLATNLTRGAPGFEETVVATRKEMNDFVSYYRRQARYSGAQSFNTIYTAINTLAGHYASYGNTYPVPSKRRERLTVQYKEIEKYLKKGR</sequence>
<name>A0A8J5XVS8_DIALT</name>
<dbReference type="PANTHER" id="PTHR34041:SF1">
    <property type="entry name" value="PHOTOSYSTEM II REPAIR PROTEIN PSB27-H1, CHLOROPLASTIC"/>
    <property type="match status" value="1"/>
</dbReference>
<dbReference type="GO" id="GO:0009523">
    <property type="term" value="C:photosystem II"/>
    <property type="evidence" value="ECO:0007669"/>
    <property type="project" value="InterPro"/>
</dbReference>
<dbReference type="Pfam" id="PF13326">
    <property type="entry name" value="PSII_Pbs27"/>
    <property type="match status" value="1"/>
</dbReference>
<gene>
    <name evidence="2" type="ORF">KFE25_007373</name>
</gene>